<dbReference type="InterPro" id="IPR029060">
    <property type="entry name" value="PIN-like_dom_sf"/>
</dbReference>
<dbReference type="EMBL" id="LAZR01060314">
    <property type="protein sequence ID" value="KKK65946.1"/>
    <property type="molecule type" value="Genomic_DNA"/>
</dbReference>
<keyword evidence="2" id="KW-0378">Hydrolase</keyword>
<gene>
    <name evidence="4" type="ORF">LCGC14_2969040</name>
</gene>
<evidence type="ECO:0000313" key="4">
    <source>
        <dbReference type="EMBL" id="KKK65946.1"/>
    </source>
</evidence>
<dbReference type="SUPFAM" id="SSF88723">
    <property type="entry name" value="PIN domain-like"/>
    <property type="match status" value="1"/>
</dbReference>
<dbReference type="GO" id="GO:0033567">
    <property type="term" value="P:DNA replication, Okazaki fragment processing"/>
    <property type="evidence" value="ECO:0007669"/>
    <property type="project" value="InterPro"/>
</dbReference>
<name>A0A0F9A168_9ZZZZ</name>
<dbReference type="InterPro" id="IPR020046">
    <property type="entry name" value="5-3_exonucl_a-hlix_arch_N"/>
</dbReference>
<organism evidence="4">
    <name type="scientific">marine sediment metagenome</name>
    <dbReference type="NCBI Taxonomy" id="412755"/>
    <lineage>
        <taxon>unclassified sequences</taxon>
        <taxon>metagenomes</taxon>
        <taxon>ecological metagenomes</taxon>
    </lineage>
</organism>
<dbReference type="PANTHER" id="PTHR42646:SF4">
    <property type="entry name" value="5'-3' EXONUCLEASE FAMILY PROTEIN"/>
    <property type="match status" value="1"/>
</dbReference>
<dbReference type="InterPro" id="IPR002421">
    <property type="entry name" value="5-3_exonuclease"/>
</dbReference>
<dbReference type="AlphaFoldDB" id="A0A0F9A168"/>
<feature type="non-terminal residue" evidence="4">
    <location>
        <position position="1"/>
    </location>
</feature>
<proteinExistence type="predicted"/>
<feature type="domain" description="5'-3' exonuclease" evidence="3">
    <location>
        <begin position="2"/>
        <end position="169"/>
    </location>
</feature>
<keyword evidence="1" id="KW-0540">Nuclease</keyword>
<dbReference type="Gene3D" id="1.10.150.20">
    <property type="entry name" value="5' to 3' exonuclease, C-terminal subdomain"/>
    <property type="match status" value="1"/>
</dbReference>
<evidence type="ECO:0000256" key="1">
    <source>
        <dbReference type="ARBA" id="ARBA00022722"/>
    </source>
</evidence>
<reference evidence="4" key="1">
    <citation type="journal article" date="2015" name="Nature">
        <title>Complex archaea that bridge the gap between prokaryotes and eukaryotes.</title>
        <authorList>
            <person name="Spang A."/>
            <person name="Saw J.H."/>
            <person name="Jorgensen S.L."/>
            <person name="Zaremba-Niedzwiedzka K."/>
            <person name="Martijn J."/>
            <person name="Lind A.E."/>
            <person name="van Eijk R."/>
            <person name="Schleper C."/>
            <person name="Guy L."/>
            <person name="Ettema T.J."/>
        </authorList>
    </citation>
    <scope>NUCLEOTIDE SEQUENCE</scope>
</reference>
<comment type="caution">
    <text evidence="4">The sequence shown here is derived from an EMBL/GenBank/DDBJ whole genome shotgun (WGS) entry which is preliminary data.</text>
</comment>
<dbReference type="SUPFAM" id="SSF47807">
    <property type="entry name" value="5' to 3' exonuclease, C-terminal subdomain"/>
    <property type="match status" value="1"/>
</dbReference>
<dbReference type="GO" id="GO:0008409">
    <property type="term" value="F:5'-3' exonuclease activity"/>
    <property type="evidence" value="ECO:0007669"/>
    <property type="project" value="InterPro"/>
</dbReference>
<evidence type="ECO:0000256" key="2">
    <source>
        <dbReference type="ARBA" id="ARBA00022801"/>
    </source>
</evidence>
<dbReference type="InterPro" id="IPR038969">
    <property type="entry name" value="FEN"/>
</dbReference>
<dbReference type="Pfam" id="PF02739">
    <property type="entry name" value="5_3_exonuc_N"/>
    <property type="match status" value="1"/>
</dbReference>
<protein>
    <recommendedName>
        <fullName evidence="3">5'-3' exonuclease domain-containing protein</fullName>
    </recommendedName>
</protein>
<dbReference type="GO" id="GO:0003677">
    <property type="term" value="F:DNA binding"/>
    <property type="evidence" value="ECO:0007669"/>
    <property type="project" value="InterPro"/>
</dbReference>
<accession>A0A0F9A168</accession>
<dbReference type="PANTHER" id="PTHR42646">
    <property type="entry name" value="FLAP ENDONUCLEASE XNI"/>
    <property type="match status" value="1"/>
</dbReference>
<sequence length="211" mass="23732">TERLLHFLGIAQVVVTGKEADDVVAVMVRSYKGRCILVTADKDYFQLVSERVGVWNPHKQVHADLENFKEVTGVEPAHFLLGKAILGDVSDNIGGVNGIGDKTMVEMMGFIQDSKDSPLDLLAELALQVAREGSTRQKKLLDQVETVYRNLSLMDLSQEEFSYDEICHVLSSISVSLPFQERLTLEEFKVLQFAEFMRDFVSFSAPFRTLQ</sequence>
<dbReference type="GO" id="GO:0017108">
    <property type="term" value="F:5'-flap endonuclease activity"/>
    <property type="evidence" value="ECO:0007669"/>
    <property type="project" value="InterPro"/>
</dbReference>
<dbReference type="SMART" id="SM00475">
    <property type="entry name" value="53EXOc"/>
    <property type="match status" value="1"/>
</dbReference>
<dbReference type="Gene3D" id="3.40.50.1010">
    <property type="entry name" value="5'-nuclease"/>
    <property type="match status" value="1"/>
</dbReference>
<dbReference type="InterPro" id="IPR036279">
    <property type="entry name" value="5-3_exonuclease_C_sf"/>
</dbReference>
<evidence type="ECO:0000259" key="3">
    <source>
        <dbReference type="SMART" id="SM00475"/>
    </source>
</evidence>